<evidence type="ECO:0000313" key="2">
    <source>
        <dbReference type="Proteomes" id="UP001319874"/>
    </source>
</evidence>
<accession>A0ABM7TE58</accession>
<organism evidence="1 2">
    <name type="scientific">Paraburkholderia terrae</name>
    <dbReference type="NCBI Taxonomy" id="311230"/>
    <lineage>
        <taxon>Bacteria</taxon>
        <taxon>Pseudomonadati</taxon>
        <taxon>Pseudomonadota</taxon>
        <taxon>Betaproteobacteria</taxon>
        <taxon>Burkholderiales</taxon>
        <taxon>Burkholderiaceae</taxon>
        <taxon>Paraburkholderia</taxon>
    </lineage>
</organism>
<keyword evidence="2" id="KW-1185">Reference proteome</keyword>
<dbReference type="EMBL" id="AP024955">
    <property type="protein sequence ID" value="BCZ76458.1"/>
    <property type="molecule type" value="Genomic_DNA"/>
</dbReference>
<reference evidence="1 2" key="1">
    <citation type="journal article" date="2022" name="Front. Microbiol.">
        <title>Identification and characterization of a novel class of self-sufficient cytochrome P450 hydroxylase involved in cyclohexanecarboxylate degradation in Paraburkholderia terrae strain KU-64.</title>
        <authorList>
            <person name="Yamamoto T."/>
            <person name="Hasegawa Y."/>
            <person name="Iwaki H."/>
        </authorList>
    </citation>
    <scope>NUCLEOTIDE SEQUENCE [LARGE SCALE GENOMIC DNA]</scope>
    <source>
        <strain evidence="1 2">KU-64</strain>
    </source>
</reference>
<evidence type="ECO:0008006" key="3">
    <source>
        <dbReference type="Google" id="ProtNLM"/>
    </source>
</evidence>
<dbReference type="RefSeq" id="WP_229512346.1">
    <property type="nucleotide sequence ID" value="NZ_AP024955.1"/>
</dbReference>
<gene>
    <name evidence="1" type="ORF">PTKU64_01330</name>
</gene>
<name>A0ABM7TE58_9BURK</name>
<evidence type="ECO:0000313" key="1">
    <source>
        <dbReference type="EMBL" id="BCZ76458.1"/>
    </source>
</evidence>
<protein>
    <recommendedName>
        <fullName evidence="3">Restriction endonuclease</fullName>
    </recommendedName>
</protein>
<proteinExistence type="predicted"/>
<sequence length="344" mass="37969">MGIATALPVVLSGAELARLIGVIYRDTDRAQLLPAELQATIVPDQDYYATPLAWFEAQYDVQGTGQIDHIDLMLRGRGEIPDFNTYLHCLSSLHKRRKKYARILSAQPIPTMVQVSPRALVEYGGIEPDALASWLTWRKWFYDLDNRSAQETGYLFEPILAAALGGEPKGARAKAVTRAGDGTKGRQVDCWKILPNGDKLAYEFKLRVTIAASGQGRFGEELDFARDCRASGAKPILLVLDPTPNPRLADLQAAFRAHGGEAYVGDDAWHHLEFEAGPTMATFIDRYVSAPIHMVSNFGGQLLDLTARRLDNGHIQLAVGAHQRLILRREDFALGDESEADDDA</sequence>
<dbReference type="Proteomes" id="UP001319874">
    <property type="component" value="Chromosome 1"/>
</dbReference>